<evidence type="ECO:0000256" key="1">
    <source>
        <dbReference type="SAM" id="Phobius"/>
    </source>
</evidence>
<comment type="caution">
    <text evidence="2">The sequence shown here is derived from an EMBL/GenBank/DDBJ whole genome shotgun (WGS) entry which is preliminary data.</text>
</comment>
<feature type="transmembrane region" description="Helical" evidence="1">
    <location>
        <begin position="48"/>
        <end position="69"/>
    </location>
</feature>
<evidence type="ECO:0008006" key="4">
    <source>
        <dbReference type="Google" id="ProtNLM"/>
    </source>
</evidence>
<organism evidence="2 3">
    <name type="scientific">Marasmius crinis-equi</name>
    <dbReference type="NCBI Taxonomy" id="585013"/>
    <lineage>
        <taxon>Eukaryota</taxon>
        <taxon>Fungi</taxon>
        <taxon>Dikarya</taxon>
        <taxon>Basidiomycota</taxon>
        <taxon>Agaricomycotina</taxon>
        <taxon>Agaricomycetes</taxon>
        <taxon>Agaricomycetidae</taxon>
        <taxon>Agaricales</taxon>
        <taxon>Marasmiineae</taxon>
        <taxon>Marasmiaceae</taxon>
        <taxon>Marasmius</taxon>
    </lineage>
</organism>
<name>A0ABR3FIH8_9AGAR</name>
<dbReference type="Proteomes" id="UP001465976">
    <property type="component" value="Unassembled WGS sequence"/>
</dbReference>
<gene>
    <name evidence="2" type="ORF">V5O48_006828</name>
</gene>
<sequence length="273" mass="30571">MSYLRANTYKRIPDGSGDEVLPFVSLTDPDDEYLEPDTPPRTSSHPTFITIATVICALSACLSISAFFVDSSHRSTANLSLYDLQSKDYNAWLQDVRRPSQFMGLEKINRTSGRQLSIINLPFTVGRIDQLQPLNVITAGPDSRMFRDGQELRRVEVTNDISTVVQFRVIDWKLEDCALHLQLPSSLSASEHVVDVVDVFRLTSDRELDLNRLSFAHRPSQIGGKLGSARPGSSNEWTYSFPCPMDSIQTFLLAAGTSETNVSWWQDSNLDHA</sequence>
<evidence type="ECO:0000313" key="2">
    <source>
        <dbReference type="EMBL" id="KAL0575151.1"/>
    </source>
</evidence>
<keyword evidence="1" id="KW-0472">Membrane</keyword>
<proteinExistence type="predicted"/>
<feature type="non-terminal residue" evidence="2">
    <location>
        <position position="273"/>
    </location>
</feature>
<reference evidence="2 3" key="1">
    <citation type="submission" date="2024-02" db="EMBL/GenBank/DDBJ databases">
        <title>A draft genome for the cacao thread blight pathogen Marasmius crinis-equi.</title>
        <authorList>
            <person name="Cohen S.P."/>
            <person name="Baruah I.K."/>
            <person name="Amoako-Attah I."/>
            <person name="Bukari Y."/>
            <person name="Meinhardt L.W."/>
            <person name="Bailey B.A."/>
        </authorList>
    </citation>
    <scope>NUCLEOTIDE SEQUENCE [LARGE SCALE GENOMIC DNA]</scope>
    <source>
        <strain evidence="2 3">GH-76</strain>
    </source>
</reference>
<keyword evidence="1" id="KW-1133">Transmembrane helix</keyword>
<evidence type="ECO:0000313" key="3">
    <source>
        <dbReference type="Proteomes" id="UP001465976"/>
    </source>
</evidence>
<accession>A0ABR3FIH8</accession>
<keyword evidence="3" id="KW-1185">Reference proteome</keyword>
<keyword evidence="1" id="KW-0812">Transmembrane</keyword>
<protein>
    <recommendedName>
        <fullName evidence="4">Ubiquitin 3 binding protein But2 C-terminal domain-containing protein</fullName>
    </recommendedName>
</protein>
<dbReference type="EMBL" id="JBAHYK010000332">
    <property type="protein sequence ID" value="KAL0575151.1"/>
    <property type="molecule type" value="Genomic_DNA"/>
</dbReference>